<name>A0AAW0FTC1_9APHY</name>
<proteinExistence type="predicted"/>
<evidence type="ECO:0000313" key="1">
    <source>
        <dbReference type="EMBL" id="KAK7684291.1"/>
    </source>
</evidence>
<reference evidence="2 3" key="1">
    <citation type="submission" date="2022-09" db="EMBL/GenBank/DDBJ databases">
        <authorList>
            <person name="Palmer J.M."/>
        </authorList>
    </citation>
    <scope>NUCLEOTIDE SEQUENCE [LARGE SCALE GENOMIC DNA]</scope>
    <source>
        <strain evidence="2 3">DSM 7382</strain>
    </source>
</reference>
<keyword evidence="3" id="KW-1185">Reference proteome</keyword>
<dbReference type="EMBL" id="JASBNA010000026">
    <property type="protein sequence ID" value="KAK7684291.1"/>
    <property type="molecule type" value="Genomic_DNA"/>
</dbReference>
<evidence type="ECO:0000313" key="3">
    <source>
        <dbReference type="Proteomes" id="UP001385951"/>
    </source>
</evidence>
<accession>A0AAW0FTC1</accession>
<organism evidence="2 3">
    <name type="scientific">Cerrena zonata</name>
    <dbReference type="NCBI Taxonomy" id="2478898"/>
    <lineage>
        <taxon>Eukaryota</taxon>
        <taxon>Fungi</taxon>
        <taxon>Dikarya</taxon>
        <taxon>Basidiomycota</taxon>
        <taxon>Agaricomycotina</taxon>
        <taxon>Agaricomycetes</taxon>
        <taxon>Polyporales</taxon>
        <taxon>Cerrenaceae</taxon>
        <taxon>Cerrena</taxon>
    </lineage>
</organism>
<gene>
    <name evidence="1" type="ORF">QCA50_012615</name>
    <name evidence="2" type="ORF">QCA50_012622</name>
</gene>
<comment type="caution">
    <text evidence="2">The sequence shown here is derived from an EMBL/GenBank/DDBJ whole genome shotgun (WGS) entry which is preliminary data.</text>
</comment>
<sequence length="104" mass="11443">MIIPLKAFTIVDEMRAVFSSEETLVNPIVEELDDPNSSPADHNATVSVPSASLLPSSCASIVYPGPIRQHILRYTRALKQSSQRRLQSAKHGLVRMAKKMVGRS</sequence>
<protein>
    <submittedName>
        <fullName evidence="2">Uncharacterized protein</fullName>
    </submittedName>
</protein>
<dbReference type="EMBL" id="JASBNA010000026">
    <property type="protein sequence ID" value="KAK7684298.1"/>
    <property type="molecule type" value="Genomic_DNA"/>
</dbReference>
<dbReference type="AlphaFoldDB" id="A0AAW0FTC1"/>
<dbReference type="Proteomes" id="UP001385951">
    <property type="component" value="Unassembled WGS sequence"/>
</dbReference>
<evidence type="ECO:0000313" key="2">
    <source>
        <dbReference type="EMBL" id="KAK7684298.1"/>
    </source>
</evidence>